<dbReference type="CDD" id="cd16461">
    <property type="entry name" value="RING-H2_EL5-like"/>
    <property type="match status" value="1"/>
</dbReference>
<dbReference type="GO" id="GO:0016020">
    <property type="term" value="C:membrane"/>
    <property type="evidence" value="ECO:0007669"/>
    <property type="project" value="UniProtKB-SubCell"/>
</dbReference>
<comment type="pathway">
    <text evidence="3">Protein modification; protein ubiquitination.</text>
</comment>
<evidence type="ECO:0000313" key="18">
    <source>
        <dbReference type="Proteomes" id="UP000238479"/>
    </source>
</evidence>
<keyword evidence="10" id="KW-0862">Zinc</keyword>
<dbReference type="EMBL" id="PDCK01000045">
    <property type="protein sequence ID" value="PRQ17427.1"/>
    <property type="molecule type" value="Genomic_DNA"/>
</dbReference>
<dbReference type="GO" id="GO:0061630">
    <property type="term" value="F:ubiquitin protein ligase activity"/>
    <property type="evidence" value="ECO:0007669"/>
    <property type="project" value="UniProtKB-EC"/>
</dbReference>
<dbReference type="Gene3D" id="3.30.40.10">
    <property type="entry name" value="Zinc/RING finger domain, C3HC4 (zinc finger)"/>
    <property type="match status" value="1"/>
</dbReference>
<keyword evidence="12 15" id="KW-0472">Membrane</keyword>
<dbReference type="PROSITE" id="PS50089">
    <property type="entry name" value="ZF_RING_2"/>
    <property type="match status" value="1"/>
</dbReference>
<evidence type="ECO:0000256" key="3">
    <source>
        <dbReference type="ARBA" id="ARBA00004906"/>
    </source>
</evidence>
<dbReference type="PANTHER" id="PTHR46279">
    <property type="entry name" value="RING/U-BOX SUPERFAMILY PROTEIN"/>
    <property type="match status" value="1"/>
</dbReference>
<evidence type="ECO:0000256" key="6">
    <source>
        <dbReference type="ARBA" id="ARBA00022692"/>
    </source>
</evidence>
<dbReference type="EC" id="2.3.2.27" evidence="4"/>
<evidence type="ECO:0000256" key="9">
    <source>
        <dbReference type="ARBA" id="ARBA00022786"/>
    </source>
</evidence>
<dbReference type="SUPFAM" id="SSF57850">
    <property type="entry name" value="RING/U-box"/>
    <property type="match status" value="1"/>
</dbReference>
<comment type="catalytic activity">
    <reaction evidence="1">
        <text>S-ubiquitinyl-[E2 ubiquitin-conjugating enzyme]-L-cysteine + [acceptor protein]-L-lysine = [E2 ubiquitin-conjugating enzyme]-L-cysteine + N(6)-ubiquitinyl-[acceptor protein]-L-lysine.</text>
        <dbReference type="EC" id="2.3.2.27"/>
    </reaction>
</comment>
<keyword evidence="18" id="KW-1185">Reference proteome</keyword>
<evidence type="ECO:0000256" key="11">
    <source>
        <dbReference type="ARBA" id="ARBA00022989"/>
    </source>
</evidence>
<dbReference type="SMART" id="SM01197">
    <property type="entry name" value="FANCL_C"/>
    <property type="match status" value="1"/>
</dbReference>
<dbReference type="SMART" id="SM00184">
    <property type="entry name" value="RING"/>
    <property type="match status" value="1"/>
</dbReference>
<gene>
    <name evidence="17" type="ORF">RchiOBHm_Chr7g0194871</name>
</gene>
<dbReference type="AlphaFoldDB" id="A0A2P6P663"/>
<comment type="similarity">
    <text evidence="13">Belongs to the RING-type zinc finger family. ATL subfamily.</text>
</comment>
<dbReference type="Proteomes" id="UP000238479">
    <property type="component" value="Chromosome 7"/>
</dbReference>
<comment type="caution">
    <text evidence="17">The sequence shown here is derived from an EMBL/GenBank/DDBJ whole genome shotgun (WGS) entry which is preliminary data.</text>
</comment>
<evidence type="ECO:0000313" key="17">
    <source>
        <dbReference type="EMBL" id="PRQ17427.1"/>
    </source>
</evidence>
<evidence type="ECO:0000256" key="10">
    <source>
        <dbReference type="ARBA" id="ARBA00022833"/>
    </source>
</evidence>
<keyword evidence="5" id="KW-0808">Transferase</keyword>
<evidence type="ECO:0000256" key="12">
    <source>
        <dbReference type="ARBA" id="ARBA00023136"/>
    </source>
</evidence>
<evidence type="ECO:0000256" key="14">
    <source>
        <dbReference type="PROSITE-ProRule" id="PRU00175"/>
    </source>
</evidence>
<name>A0A2P6P663_ROSCH</name>
<accession>A0A2P6P663</accession>
<evidence type="ECO:0000256" key="5">
    <source>
        <dbReference type="ARBA" id="ARBA00022679"/>
    </source>
</evidence>
<dbReference type="Pfam" id="PF13639">
    <property type="entry name" value="zf-RING_2"/>
    <property type="match status" value="1"/>
</dbReference>
<evidence type="ECO:0000256" key="1">
    <source>
        <dbReference type="ARBA" id="ARBA00000900"/>
    </source>
</evidence>
<evidence type="ECO:0000256" key="15">
    <source>
        <dbReference type="SAM" id="Phobius"/>
    </source>
</evidence>
<evidence type="ECO:0000256" key="2">
    <source>
        <dbReference type="ARBA" id="ARBA00004167"/>
    </source>
</evidence>
<dbReference type="PANTHER" id="PTHR46279:SF31">
    <property type="entry name" value="RING-H2 FINGER PROTEIN ATL20-LIKE ISOFORM X1"/>
    <property type="match status" value="1"/>
</dbReference>
<keyword evidence="7" id="KW-0479">Metal-binding</keyword>
<sequence length="237" mass="26699">MYHSITCLSSDNYKVIALPTRSWRSPHSLCNMISIAMVPIINYEWLDTDFGVRLTWGAPDCCSCESSGRVYGFKNVSSLQLDCSTPTSGFSSLSNAEKFLLLISVRVPGLVCITMFALYIYILIRDLGLINEPITELSSVTIPQIHVVITGLNDLTIESYLKTQLGEKWEFPSPEDSTCPICLCKYQPKETIRTIPECNHHFHANCIDEWLRKNPTCPVCRKVPQKDNKTSLSPIET</sequence>
<evidence type="ECO:0000256" key="7">
    <source>
        <dbReference type="ARBA" id="ARBA00022723"/>
    </source>
</evidence>
<dbReference type="InterPro" id="IPR013083">
    <property type="entry name" value="Znf_RING/FYVE/PHD"/>
</dbReference>
<dbReference type="InterPro" id="IPR046948">
    <property type="entry name" value="ATL20-22-like"/>
</dbReference>
<evidence type="ECO:0000256" key="13">
    <source>
        <dbReference type="ARBA" id="ARBA00024209"/>
    </source>
</evidence>
<organism evidence="17 18">
    <name type="scientific">Rosa chinensis</name>
    <name type="common">China rose</name>
    <dbReference type="NCBI Taxonomy" id="74649"/>
    <lineage>
        <taxon>Eukaryota</taxon>
        <taxon>Viridiplantae</taxon>
        <taxon>Streptophyta</taxon>
        <taxon>Embryophyta</taxon>
        <taxon>Tracheophyta</taxon>
        <taxon>Spermatophyta</taxon>
        <taxon>Magnoliopsida</taxon>
        <taxon>eudicotyledons</taxon>
        <taxon>Gunneridae</taxon>
        <taxon>Pentapetalae</taxon>
        <taxon>rosids</taxon>
        <taxon>fabids</taxon>
        <taxon>Rosales</taxon>
        <taxon>Rosaceae</taxon>
        <taxon>Rosoideae</taxon>
        <taxon>Rosoideae incertae sedis</taxon>
        <taxon>Rosa</taxon>
    </lineage>
</organism>
<comment type="subcellular location">
    <subcellularLocation>
        <location evidence="2">Membrane</location>
        <topology evidence="2">Single-pass membrane protein</topology>
    </subcellularLocation>
</comment>
<keyword evidence="11 15" id="KW-1133">Transmembrane helix</keyword>
<feature type="domain" description="RING-type" evidence="16">
    <location>
        <begin position="179"/>
        <end position="221"/>
    </location>
</feature>
<keyword evidence="6 15" id="KW-0812">Transmembrane</keyword>
<evidence type="ECO:0000259" key="16">
    <source>
        <dbReference type="PROSITE" id="PS50089"/>
    </source>
</evidence>
<feature type="transmembrane region" description="Helical" evidence="15">
    <location>
        <begin position="99"/>
        <end position="124"/>
    </location>
</feature>
<dbReference type="InterPro" id="IPR001841">
    <property type="entry name" value="Znf_RING"/>
</dbReference>
<dbReference type="GO" id="GO:0008270">
    <property type="term" value="F:zinc ion binding"/>
    <property type="evidence" value="ECO:0007669"/>
    <property type="project" value="UniProtKB-KW"/>
</dbReference>
<reference evidence="17 18" key="1">
    <citation type="journal article" date="2018" name="Nat. Genet.">
        <title>The Rosa genome provides new insights in the design of modern roses.</title>
        <authorList>
            <person name="Bendahmane M."/>
        </authorList>
    </citation>
    <scope>NUCLEOTIDE SEQUENCE [LARGE SCALE GENOMIC DNA]</scope>
    <source>
        <strain evidence="18">cv. Old Blush</strain>
    </source>
</reference>
<evidence type="ECO:0000256" key="8">
    <source>
        <dbReference type="ARBA" id="ARBA00022771"/>
    </source>
</evidence>
<proteinExistence type="inferred from homology"/>
<protein>
    <recommendedName>
        <fullName evidence="4">RING-type E3 ubiquitin transferase</fullName>
        <ecNumber evidence="4">2.3.2.27</ecNumber>
    </recommendedName>
</protein>
<evidence type="ECO:0000256" key="4">
    <source>
        <dbReference type="ARBA" id="ARBA00012483"/>
    </source>
</evidence>
<keyword evidence="9" id="KW-0833">Ubl conjugation pathway</keyword>
<keyword evidence="8 14" id="KW-0863">Zinc-finger</keyword>
<dbReference type="Gramene" id="PRQ17427">
    <property type="protein sequence ID" value="PRQ17427"/>
    <property type="gene ID" value="RchiOBHm_Chr7g0194871"/>
</dbReference>